<comment type="caution">
    <text evidence="1">The sequence shown here is derived from an EMBL/GenBank/DDBJ whole genome shotgun (WGS) entry which is preliminary data.</text>
</comment>
<reference evidence="1 2" key="1">
    <citation type="submission" date="2018-07" db="EMBL/GenBank/DDBJ databases">
        <title>Leeuwenhoekiella genomics.</title>
        <authorList>
            <person name="Tahon G."/>
            <person name="Willems A."/>
        </authorList>
    </citation>
    <scope>NUCLEOTIDE SEQUENCE [LARGE SCALE GENOMIC DNA]</scope>
    <source>
        <strain evidence="1 2">LMG 1345</strain>
    </source>
</reference>
<evidence type="ECO:0000313" key="1">
    <source>
        <dbReference type="EMBL" id="RXG22385.1"/>
    </source>
</evidence>
<accession>A0A4Q0P7F0</accession>
<dbReference type="EMBL" id="QOVL01000029">
    <property type="protein sequence ID" value="RXG22385.1"/>
    <property type="molecule type" value="Genomic_DNA"/>
</dbReference>
<evidence type="ECO:0000313" key="2">
    <source>
        <dbReference type="Proteomes" id="UP000290608"/>
    </source>
</evidence>
<protein>
    <submittedName>
        <fullName evidence="1">Uncharacterized protein</fullName>
    </submittedName>
</protein>
<proteinExistence type="predicted"/>
<organism evidence="1 2">
    <name type="scientific">Leeuwenhoekiella marinoflava</name>
    <dbReference type="NCBI Taxonomy" id="988"/>
    <lineage>
        <taxon>Bacteria</taxon>
        <taxon>Pseudomonadati</taxon>
        <taxon>Bacteroidota</taxon>
        <taxon>Flavobacteriia</taxon>
        <taxon>Flavobacteriales</taxon>
        <taxon>Flavobacteriaceae</taxon>
        <taxon>Leeuwenhoekiella</taxon>
    </lineage>
</organism>
<dbReference type="STRING" id="1122159.SAMN02745246_02178"/>
<dbReference type="Proteomes" id="UP000290608">
    <property type="component" value="Unassembled WGS sequence"/>
</dbReference>
<name>A0A4Q0P7F0_9FLAO</name>
<gene>
    <name evidence="1" type="ORF">DSL99_3951</name>
</gene>
<sequence>MIAFLLFVFNMSIQNPQDLIGKHISILPNYEQREYSEANQKLEVKNFYAKTDLSFLDEDINSLLIKTDKNDLITEVSFAIYQILDNPNYLYIFNKEFDKPEVCFSFGELKESSEHHSAEGVVTESKIFSKEKCDCNADDVVYSVWKLKDNLYLQVTHPFTEYATFPRLGVKFSQTNDLLEVE</sequence>
<dbReference type="AlphaFoldDB" id="A0A4Q0P7F0"/>